<dbReference type="Pfam" id="PF00994">
    <property type="entry name" value="MoCF_biosynth"/>
    <property type="match status" value="1"/>
</dbReference>
<dbReference type="InterPro" id="IPR036425">
    <property type="entry name" value="MoaB/Mog-like_dom_sf"/>
</dbReference>
<dbReference type="GO" id="GO:0005829">
    <property type="term" value="C:cytosol"/>
    <property type="evidence" value="ECO:0007669"/>
    <property type="project" value="TreeGrafter"/>
</dbReference>
<dbReference type="InterPro" id="IPR038987">
    <property type="entry name" value="MoeA-like"/>
</dbReference>
<dbReference type="CDD" id="cd00887">
    <property type="entry name" value="MoeA"/>
    <property type="match status" value="1"/>
</dbReference>
<keyword evidence="4" id="KW-0808">Transferase</keyword>
<dbReference type="InterPro" id="IPR005110">
    <property type="entry name" value="MoeA_linker/N"/>
</dbReference>
<dbReference type="PANTHER" id="PTHR10192:SF5">
    <property type="entry name" value="GEPHYRIN"/>
    <property type="match status" value="1"/>
</dbReference>
<keyword evidence="4" id="KW-0501">Molybdenum cofactor biosynthesis</keyword>
<comment type="caution">
    <text evidence="6">The sequence shown here is derived from an EMBL/GenBank/DDBJ whole genome shotgun (WGS) entry which is preliminary data.</text>
</comment>
<feature type="non-terminal residue" evidence="6">
    <location>
        <position position="308"/>
    </location>
</feature>
<dbReference type="SUPFAM" id="SSF63882">
    <property type="entry name" value="MoeA N-terminal region -like"/>
    <property type="match status" value="1"/>
</dbReference>
<dbReference type="InterPro" id="IPR001453">
    <property type="entry name" value="MoaB/Mog_dom"/>
</dbReference>
<dbReference type="Pfam" id="PF03453">
    <property type="entry name" value="MoeA_N"/>
    <property type="match status" value="1"/>
</dbReference>
<evidence type="ECO:0000313" key="7">
    <source>
        <dbReference type="Proteomes" id="UP000712673"/>
    </source>
</evidence>
<dbReference type="GO" id="GO:0046872">
    <property type="term" value="F:metal ion binding"/>
    <property type="evidence" value="ECO:0007669"/>
    <property type="project" value="UniProtKB-UniRule"/>
</dbReference>
<dbReference type="EC" id="2.10.1.1" evidence="4"/>
<dbReference type="Proteomes" id="UP000712673">
    <property type="component" value="Unassembled WGS sequence"/>
</dbReference>
<feature type="domain" description="MoaB/Mog" evidence="5">
    <location>
        <begin position="179"/>
        <end position="308"/>
    </location>
</feature>
<dbReference type="Gene3D" id="3.40.980.10">
    <property type="entry name" value="MoaB/Mog-like domain"/>
    <property type="match status" value="1"/>
</dbReference>
<dbReference type="GO" id="GO:0061599">
    <property type="term" value="F:molybdopterin molybdotransferase activity"/>
    <property type="evidence" value="ECO:0007669"/>
    <property type="project" value="UniProtKB-UniRule"/>
</dbReference>
<evidence type="ECO:0000256" key="1">
    <source>
        <dbReference type="ARBA" id="ARBA00002901"/>
    </source>
</evidence>
<keyword evidence="4" id="KW-0500">Molybdenum</keyword>
<reference evidence="6" key="1">
    <citation type="submission" date="2019-03" db="EMBL/GenBank/DDBJ databases">
        <title>Lake Tanganyika Metagenome-Assembled Genomes (MAGs).</title>
        <authorList>
            <person name="Tran P."/>
        </authorList>
    </citation>
    <scope>NUCLEOTIDE SEQUENCE</scope>
    <source>
        <strain evidence="6">K_DeepCast_65m_m2_066</strain>
    </source>
</reference>
<dbReference type="GO" id="GO:0006777">
    <property type="term" value="P:Mo-molybdopterin cofactor biosynthetic process"/>
    <property type="evidence" value="ECO:0007669"/>
    <property type="project" value="UniProtKB-UniRule"/>
</dbReference>
<dbReference type="AlphaFoldDB" id="A0A937W0B5"/>
<comment type="similarity">
    <text evidence="2 4">Belongs to the MoeA family.</text>
</comment>
<keyword evidence="4" id="KW-0479">Metal-binding</keyword>
<dbReference type="PANTHER" id="PTHR10192">
    <property type="entry name" value="MOLYBDOPTERIN BIOSYNTHESIS PROTEIN"/>
    <property type="match status" value="1"/>
</dbReference>
<accession>A0A937W0B5</accession>
<protein>
    <recommendedName>
        <fullName evidence="4">Molybdopterin molybdenumtransferase</fullName>
        <ecNumber evidence="4">2.10.1.1</ecNumber>
    </recommendedName>
</protein>
<evidence type="ECO:0000256" key="2">
    <source>
        <dbReference type="ARBA" id="ARBA00010763"/>
    </source>
</evidence>
<name>A0A937W0B5_UNCTE</name>
<sequence length="308" mass="32740">MLHYQDAITRILQGITPLPSETLSLTRAHGRRVATPLLAAYPLPPFDQSMVDGYALRSQDTRAAMPDRPVRLPIGQTLTAGAGLAPPLAPRQAIRIMTGAPVPAGANTVIKLEDSDVDGSTLLLRQPVARGLFIQQRGAEMRQRTVLARQGDPLTPQRLGVALATGLAQVEVWRRPRVALVAPGDELLPPGAPWQPGKKWCSNLYALEQRAHALGCDSMNLGIVPDTLVSLSTQLRHGLENDVLVILGASGRGDHDFAARAMAEIGAEVLFRGVAANPGRGVTVARAGKTLIVGLPGTPWAAFVGFEV</sequence>
<evidence type="ECO:0000313" key="6">
    <source>
        <dbReference type="EMBL" id="MBM3222881.1"/>
    </source>
</evidence>
<gene>
    <name evidence="6" type="ORF">FJZ47_03630</name>
</gene>
<comment type="pathway">
    <text evidence="4">Cofactor biosynthesis; molybdopterin biosynthesis.</text>
</comment>
<organism evidence="6 7">
    <name type="scientific">Tectimicrobiota bacterium</name>
    <dbReference type="NCBI Taxonomy" id="2528274"/>
    <lineage>
        <taxon>Bacteria</taxon>
        <taxon>Pseudomonadati</taxon>
        <taxon>Nitrospinota/Tectimicrobiota group</taxon>
        <taxon>Candidatus Tectimicrobiota</taxon>
    </lineage>
</organism>
<dbReference type="SMART" id="SM00852">
    <property type="entry name" value="MoCF_biosynth"/>
    <property type="match status" value="1"/>
</dbReference>
<comment type="catalytic activity">
    <reaction evidence="3">
        <text>adenylyl-molybdopterin + molybdate = Mo-molybdopterin + AMP + H(+)</text>
        <dbReference type="Rhea" id="RHEA:35047"/>
        <dbReference type="ChEBI" id="CHEBI:15378"/>
        <dbReference type="ChEBI" id="CHEBI:36264"/>
        <dbReference type="ChEBI" id="CHEBI:62727"/>
        <dbReference type="ChEBI" id="CHEBI:71302"/>
        <dbReference type="ChEBI" id="CHEBI:456215"/>
        <dbReference type="EC" id="2.10.1.1"/>
    </reaction>
</comment>
<comment type="cofactor">
    <cofactor evidence="4">
        <name>Mg(2+)</name>
        <dbReference type="ChEBI" id="CHEBI:18420"/>
    </cofactor>
</comment>
<dbReference type="SUPFAM" id="SSF53218">
    <property type="entry name" value="Molybdenum cofactor biosynthesis proteins"/>
    <property type="match status" value="1"/>
</dbReference>
<dbReference type="EMBL" id="VGLS01000066">
    <property type="protein sequence ID" value="MBM3222881.1"/>
    <property type="molecule type" value="Genomic_DNA"/>
</dbReference>
<evidence type="ECO:0000256" key="3">
    <source>
        <dbReference type="ARBA" id="ARBA00047317"/>
    </source>
</evidence>
<evidence type="ECO:0000259" key="5">
    <source>
        <dbReference type="SMART" id="SM00852"/>
    </source>
</evidence>
<evidence type="ECO:0000256" key="4">
    <source>
        <dbReference type="RuleBase" id="RU365090"/>
    </source>
</evidence>
<comment type="function">
    <text evidence="1 4">Catalyzes the insertion of molybdate into adenylated molybdopterin with the concomitant release of AMP.</text>
</comment>
<keyword evidence="4" id="KW-0460">Magnesium</keyword>
<dbReference type="InterPro" id="IPR036135">
    <property type="entry name" value="MoeA_linker/N_sf"/>
</dbReference>
<proteinExistence type="inferred from homology"/>
<dbReference type="Gene3D" id="2.170.190.11">
    <property type="entry name" value="Molybdopterin biosynthesis moea protein, domain 3"/>
    <property type="match status" value="1"/>
</dbReference>
<dbReference type="Gene3D" id="3.90.105.10">
    <property type="entry name" value="Molybdopterin biosynthesis moea protein, domain 2"/>
    <property type="match status" value="1"/>
</dbReference>